<dbReference type="CDD" id="cd04301">
    <property type="entry name" value="NAT_SF"/>
    <property type="match status" value="1"/>
</dbReference>
<keyword evidence="2" id="KW-0808">Transferase</keyword>
<proteinExistence type="predicted"/>
<dbReference type="EMBL" id="JABWGN010000003">
    <property type="protein sequence ID" value="NUW31459.1"/>
    <property type="molecule type" value="Genomic_DNA"/>
</dbReference>
<organism evidence="2 3">
    <name type="scientific">Nonomuraea montanisoli</name>
    <dbReference type="NCBI Taxonomy" id="2741721"/>
    <lineage>
        <taxon>Bacteria</taxon>
        <taxon>Bacillati</taxon>
        <taxon>Actinomycetota</taxon>
        <taxon>Actinomycetes</taxon>
        <taxon>Streptosporangiales</taxon>
        <taxon>Streptosporangiaceae</taxon>
        <taxon>Nonomuraea</taxon>
    </lineage>
</organism>
<evidence type="ECO:0000313" key="2">
    <source>
        <dbReference type="EMBL" id="NUW31459.1"/>
    </source>
</evidence>
<dbReference type="Gene3D" id="3.40.630.30">
    <property type="match status" value="1"/>
</dbReference>
<comment type="caution">
    <text evidence="2">The sequence shown here is derived from an EMBL/GenBank/DDBJ whole genome shotgun (WGS) entry which is preliminary data.</text>
</comment>
<keyword evidence="3" id="KW-1185">Reference proteome</keyword>
<dbReference type="AlphaFoldDB" id="A0A7Y6M2R7"/>
<sequence length="171" mass="18723">MIRVRALEPADAPVVASWIDGPEALVIWSGKALFTWPFDGRQLLGLRASDPGRRLMVATDPDGTPVGHFGLRLQPGGRSVRLGMVLVAPSARGRGRGAALVRAAVGAAFADFEVEQVELGVYAHNERARTIYERLGFREGERHPRSVEIGGEWWTSITMILPRDAWHSSES</sequence>
<gene>
    <name evidence="2" type="ORF">HTZ77_08480</name>
</gene>
<accession>A0A7Y6M2R7</accession>
<evidence type="ECO:0000313" key="3">
    <source>
        <dbReference type="Proteomes" id="UP000586042"/>
    </source>
</evidence>
<protein>
    <submittedName>
        <fullName evidence="2">GNAT family N-acetyltransferase</fullName>
    </submittedName>
</protein>
<name>A0A7Y6M2R7_9ACTN</name>
<dbReference type="PROSITE" id="PS51186">
    <property type="entry name" value="GNAT"/>
    <property type="match status" value="1"/>
</dbReference>
<dbReference type="InterPro" id="IPR000182">
    <property type="entry name" value="GNAT_dom"/>
</dbReference>
<dbReference type="InterPro" id="IPR016181">
    <property type="entry name" value="Acyl_CoA_acyltransferase"/>
</dbReference>
<dbReference type="PANTHER" id="PTHR43415">
    <property type="entry name" value="SPERMIDINE N(1)-ACETYLTRANSFERASE"/>
    <property type="match status" value="1"/>
</dbReference>
<dbReference type="RefSeq" id="WP_175588913.1">
    <property type="nucleotide sequence ID" value="NZ_JABWGN010000003.1"/>
</dbReference>
<dbReference type="GO" id="GO:0016747">
    <property type="term" value="F:acyltransferase activity, transferring groups other than amino-acyl groups"/>
    <property type="evidence" value="ECO:0007669"/>
    <property type="project" value="InterPro"/>
</dbReference>
<evidence type="ECO:0000259" key="1">
    <source>
        <dbReference type="PROSITE" id="PS51186"/>
    </source>
</evidence>
<dbReference type="SUPFAM" id="SSF55729">
    <property type="entry name" value="Acyl-CoA N-acyltransferases (Nat)"/>
    <property type="match status" value="1"/>
</dbReference>
<dbReference type="Proteomes" id="UP000586042">
    <property type="component" value="Unassembled WGS sequence"/>
</dbReference>
<dbReference type="Pfam" id="PF00583">
    <property type="entry name" value="Acetyltransf_1"/>
    <property type="match status" value="1"/>
</dbReference>
<reference evidence="2 3" key="1">
    <citation type="submission" date="2020-06" db="EMBL/GenBank/DDBJ databases">
        <title>Nonomuraea sp. SMC257, a novel actinomycete isolated from soil.</title>
        <authorList>
            <person name="Chanama M."/>
        </authorList>
    </citation>
    <scope>NUCLEOTIDE SEQUENCE [LARGE SCALE GENOMIC DNA]</scope>
    <source>
        <strain evidence="2 3">SMC257</strain>
    </source>
</reference>
<dbReference type="PANTHER" id="PTHR43415:SF3">
    <property type="entry name" value="GNAT-FAMILY ACETYLTRANSFERASE"/>
    <property type="match status" value="1"/>
</dbReference>
<feature type="domain" description="N-acetyltransferase" evidence="1">
    <location>
        <begin position="2"/>
        <end position="164"/>
    </location>
</feature>